<evidence type="ECO:0008006" key="4">
    <source>
        <dbReference type="Google" id="ProtNLM"/>
    </source>
</evidence>
<name>A0A1H0CG24_9BACI</name>
<reference evidence="2 3" key="1">
    <citation type="submission" date="2016-10" db="EMBL/GenBank/DDBJ databases">
        <authorList>
            <person name="de Groot N.N."/>
        </authorList>
    </citation>
    <scope>NUCLEOTIDE SEQUENCE [LARGE SCALE GENOMIC DNA]</scope>
    <source>
        <strain evidence="2 3">CGMCC 1.3442</strain>
    </source>
</reference>
<dbReference type="OrthoDB" id="2966676at2"/>
<dbReference type="RefSeq" id="WP_093856946.1">
    <property type="nucleotide sequence ID" value="NZ_BJVZ01000002.1"/>
</dbReference>
<keyword evidence="3" id="KW-1185">Reference proteome</keyword>
<feature type="coiled-coil region" evidence="1">
    <location>
        <begin position="30"/>
        <end position="57"/>
    </location>
</feature>
<organism evidence="2 3">
    <name type="scientific">Tenuibacillus multivorans</name>
    <dbReference type="NCBI Taxonomy" id="237069"/>
    <lineage>
        <taxon>Bacteria</taxon>
        <taxon>Bacillati</taxon>
        <taxon>Bacillota</taxon>
        <taxon>Bacilli</taxon>
        <taxon>Bacillales</taxon>
        <taxon>Bacillaceae</taxon>
        <taxon>Tenuibacillus</taxon>
    </lineage>
</organism>
<evidence type="ECO:0000313" key="2">
    <source>
        <dbReference type="EMBL" id="SDN56848.1"/>
    </source>
</evidence>
<evidence type="ECO:0000313" key="3">
    <source>
        <dbReference type="Proteomes" id="UP000199334"/>
    </source>
</evidence>
<evidence type="ECO:0000256" key="1">
    <source>
        <dbReference type="SAM" id="Coils"/>
    </source>
</evidence>
<dbReference type="EMBL" id="FNIG01000006">
    <property type="protein sequence ID" value="SDN56848.1"/>
    <property type="molecule type" value="Genomic_DNA"/>
</dbReference>
<accession>A0A1H0CG24</accession>
<sequence>MIKMNIFHALLEEKIREFYEYIDIMESSIKVNEKKIKNEFEEQSKNLTDENADELLQHVFLDPIISYTETFPFILRKSLYLSLYSFVETELSSIAYRLEKKHPKEIKINDLKHKGIRLYIFYIENVQQIQLNLSSKQRENFIQYNTLRNYFAHNEGSKINPQRISQLEYYEFKKFFPDQEEIHVSGLKKEFNQEFLGDLQQLFKNIYNAIGEWEI</sequence>
<dbReference type="AlphaFoldDB" id="A0A1H0CG24"/>
<protein>
    <recommendedName>
        <fullName evidence="4">RiboL-PSP-HEPN domain-containing protein</fullName>
    </recommendedName>
</protein>
<dbReference type="Proteomes" id="UP000199334">
    <property type="component" value="Unassembled WGS sequence"/>
</dbReference>
<proteinExistence type="predicted"/>
<keyword evidence="1" id="KW-0175">Coiled coil</keyword>
<gene>
    <name evidence="2" type="ORF">SAMN05216498_2526</name>
</gene>